<evidence type="ECO:0000313" key="2">
    <source>
        <dbReference type="EMBL" id="MCJ2544107.1"/>
    </source>
</evidence>
<dbReference type="InterPro" id="IPR037215">
    <property type="entry name" value="GUN4-like_sf"/>
</dbReference>
<accession>A0ABT0CEF7</accession>
<proteinExistence type="predicted"/>
<dbReference type="Gene3D" id="1.10.10.1770">
    <property type="entry name" value="Gun4-like"/>
    <property type="match status" value="1"/>
</dbReference>
<protein>
    <submittedName>
        <fullName evidence="2">GUN4 domain-containing protein</fullName>
    </submittedName>
</protein>
<evidence type="ECO:0000259" key="1">
    <source>
        <dbReference type="Pfam" id="PF05419"/>
    </source>
</evidence>
<dbReference type="InterPro" id="IPR008629">
    <property type="entry name" value="GUN4-like"/>
</dbReference>
<dbReference type="CDD" id="cd16383">
    <property type="entry name" value="GUN4"/>
    <property type="match status" value="1"/>
</dbReference>
<dbReference type="RefSeq" id="WP_244352314.1">
    <property type="nucleotide sequence ID" value="NZ_JAFIRA010000047.1"/>
</dbReference>
<gene>
    <name evidence="2" type="ORF">JX360_14540</name>
</gene>
<evidence type="ECO:0000313" key="3">
    <source>
        <dbReference type="Proteomes" id="UP000830835"/>
    </source>
</evidence>
<keyword evidence="3" id="KW-1185">Reference proteome</keyword>
<dbReference type="PANTHER" id="PTHR34800:SF1">
    <property type="entry name" value="TETRAPYRROLE-BINDING PROTEIN, CHLOROPLASTIC"/>
    <property type="match status" value="1"/>
</dbReference>
<reference evidence="2" key="1">
    <citation type="submission" date="2021-02" db="EMBL/GenBank/DDBJ databases">
        <title>The CRISPR/cas machinery reduction and long-range gene transfer in the hot spring cyanobacterium Synechococcus.</title>
        <authorList>
            <person name="Dvorak P."/>
            <person name="Jahodarova E."/>
            <person name="Hasler P."/>
            <person name="Poulickova A."/>
        </authorList>
    </citation>
    <scope>NUCLEOTIDE SEQUENCE</scope>
    <source>
        <strain evidence="2">Rupite</strain>
    </source>
</reference>
<sequence>MATVSLTSVLNIDYRPLQALLEAGSWLEADRLSLQLLCRAAGEGATRRGWLYFSEVSRIPVEDLRTIDHLWRAASEDRFGYSVQRQLWLGVNRNWERLWPIIGWKQGHHWTRYPDEFTWDLSAPKGHLPLSNQLRGVRVLEELLTHKAWEDSSG</sequence>
<dbReference type="Gene3D" id="1.25.40.620">
    <property type="match status" value="1"/>
</dbReference>
<dbReference type="EMBL" id="JAFIRA010000047">
    <property type="protein sequence ID" value="MCJ2544107.1"/>
    <property type="molecule type" value="Genomic_DNA"/>
</dbReference>
<feature type="domain" description="GUN4-like" evidence="1">
    <location>
        <begin position="10"/>
        <end position="147"/>
    </location>
</feature>
<dbReference type="PANTHER" id="PTHR34800">
    <property type="entry name" value="TETRAPYRROLE-BINDING PROTEIN, CHLOROPLASTIC"/>
    <property type="match status" value="1"/>
</dbReference>
<name>A0ABT0CEF7_THEVL</name>
<comment type="caution">
    <text evidence="2">The sequence shown here is derived from an EMBL/GenBank/DDBJ whole genome shotgun (WGS) entry which is preliminary data.</text>
</comment>
<dbReference type="Pfam" id="PF05419">
    <property type="entry name" value="GUN4"/>
    <property type="match status" value="1"/>
</dbReference>
<dbReference type="Proteomes" id="UP000830835">
    <property type="component" value="Unassembled WGS sequence"/>
</dbReference>
<dbReference type="SUPFAM" id="SSF140869">
    <property type="entry name" value="GUN4-like"/>
    <property type="match status" value="1"/>
</dbReference>
<organism evidence="2 3">
    <name type="scientific">Thermostichus vulcanus str. 'Rupite'</name>
    <dbReference type="NCBI Taxonomy" id="2813851"/>
    <lineage>
        <taxon>Bacteria</taxon>
        <taxon>Bacillati</taxon>
        <taxon>Cyanobacteriota</taxon>
        <taxon>Cyanophyceae</taxon>
        <taxon>Thermostichales</taxon>
        <taxon>Thermostichaceae</taxon>
        <taxon>Thermostichus</taxon>
    </lineage>
</organism>